<feature type="chain" id="PRO_5017766798" evidence="6">
    <location>
        <begin position="26"/>
        <end position="475"/>
    </location>
</feature>
<organism evidence="8 9">
    <name type="scientific">Hymenobacter oligotrophus</name>
    <dbReference type="NCBI Taxonomy" id="2319843"/>
    <lineage>
        <taxon>Bacteria</taxon>
        <taxon>Pseudomonadati</taxon>
        <taxon>Bacteroidota</taxon>
        <taxon>Cytophagia</taxon>
        <taxon>Cytophagales</taxon>
        <taxon>Hymenobacteraceae</taxon>
        <taxon>Hymenobacter</taxon>
    </lineage>
</organism>
<proteinExistence type="inferred from homology"/>
<dbReference type="Gene3D" id="1.25.40.390">
    <property type="match status" value="1"/>
</dbReference>
<sequence length="475" mass="51620">MLAIRHKLWAATALLLTLGSCGFFDTDPVPDPNNPSLDTVLNNASRAQLDALAVGVEASYRNQHTTNAPYNQVIGTFGREVVVLAGTESRWYGELQGTRGRLDDAAYYNAYYVPLAQMRRAAQVFRESANNSQAYNEQQKQGVAGFTYTYEALAQLLLLNMQGENGIRTDVSNVLRPGPFVTQAQALTNIRQLLDQGAAALDQAGTSFGFTLSSGFAGFNTPATFRRFNRGLAARVALYQRDYAGTLTAIGQSFYDPTASLSLGPKMTFNPATAGDQGNPYFQVPNTPGITVVAVPDNFVTEAETGDARLSKVGTRTTPRVTGGITGTYEPRLFASNVSSLDIMRNEELILIAAEAKANSNRLADALADVNVIRTVSGRLAALPAGSFINVTVATDEIIRQRRYSLFYEGHYFVDLRRLGRLPTAAQTQNVVVAPLGTPPYPFTPQTLAFSSGQYRLFDRIERPAAEKAWDAINP</sequence>
<dbReference type="CDD" id="cd08977">
    <property type="entry name" value="SusD"/>
    <property type="match status" value="1"/>
</dbReference>
<evidence type="ECO:0000256" key="2">
    <source>
        <dbReference type="ARBA" id="ARBA00006275"/>
    </source>
</evidence>
<comment type="similarity">
    <text evidence="2">Belongs to the SusD family.</text>
</comment>
<comment type="subcellular location">
    <subcellularLocation>
        <location evidence="1">Cell outer membrane</location>
    </subcellularLocation>
</comment>
<reference evidence="8 9" key="1">
    <citation type="submission" date="2018-09" db="EMBL/GenBank/DDBJ databases">
        <title>Hymenobacter medium sp. nov., isolated from R2A medium.</title>
        <authorList>
            <person name="Yingchao G."/>
        </authorList>
    </citation>
    <scope>NUCLEOTIDE SEQUENCE [LARGE SCALE GENOMIC DNA]</scope>
    <source>
        <strain evidence="9">sh-6</strain>
    </source>
</reference>
<dbReference type="AlphaFoldDB" id="A0A3B7R7G9"/>
<evidence type="ECO:0000256" key="6">
    <source>
        <dbReference type="SAM" id="SignalP"/>
    </source>
</evidence>
<feature type="signal peptide" evidence="6">
    <location>
        <begin position="1"/>
        <end position="25"/>
    </location>
</feature>
<evidence type="ECO:0000256" key="5">
    <source>
        <dbReference type="ARBA" id="ARBA00023237"/>
    </source>
</evidence>
<gene>
    <name evidence="8" type="ORF">D3Y59_00120</name>
</gene>
<keyword evidence="3 6" id="KW-0732">Signal</keyword>
<keyword evidence="4" id="KW-0472">Membrane</keyword>
<dbReference type="OrthoDB" id="9794888at2"/>
<keyword evidence="9" id="KW-1185">Reference proteome</keyword>
<evidence type="ECO:0000256" key="4">
    <source>
        <dbReference type="ARBA" id="ARBA00023136"/>
    </source>
</evidence>
<accession>A0A3B7R7G9</accession>
<dbReference type="KEGG" id="hyh:D3Y59_00120"/>
<dbReference type="EMBL" id="CP032317">
    <property type="protein sequence ID" value="AYA35596.1"/>
    <property type="molecule type" value="Genomic_DNA"/>
</dbReference>
<dbReference type="GO" id="GO:0009279">
    <property type="term" value="C:cell outer membrane"/>
    <property type="evidence" value="ECO:0007669"/>
    <property type="project" value="UniProtKB-SubCell"/>
</dbReference>
<keyword evidence="5" id="KW-0998">Cell outer membrane</keyword>
<evidence type="ECO:0000313" key="9">
    <source>
        <dbReference type="Proteomes" id="UP000262802"/>
    </source>
</evidence>
<evidence type="ECO:0000256" key="1">
    <source>
        <dbReference type="ARBA" id="ARBA00004442"/>
    </source>
</evidence>
<name>A0A3B7R7G9_9BACT</name>
<dbReference type="PROSITE" id="PS51257">
    <property type="entry name" value="PROKAR_LIPOPROTEIN"/>
    <property type="match status" value="1"/>
</dbReference>
<dbReference type="InterPro" id="IPR011990">
    <property type="entry name" value="TPR-like_helical_dom_sf"/>
</dbReference>
<protein>
    <submittedName>
        <fullName evidence="8">RagB/SusD family nutrient uptake outer membrane protein</fullName>
    </submittedName>
</protein>
<dbReference type="InterPro" id="IPR012944">
    <property type="entry name" value="SusD_RagB_dom"/>
</dbReference>
<dbReference type="Pfam" id="PF07980">
    <property type="entry name" value="SusD_RagB"/>
    <property type="match status" value="1"/>
</dbReference>
<dbReference type="SUPFAM" id="SSF48452">
    <property type="entry name" value="TPR-like"/>
    <property type="match status" value="1"/>
</dbReference>
<evidence type="ECO:0000259" key="7">
    <source>
        <dbReference type="Pfam" id="PF07980"/>
    </source>
</evidence>
<dbReference type="RefSeq" id="WP_119443189.1">
    <property type="nucleotide sequence ID" value="NZ_CP032317.1"/>
</dbReference>
<evidence type="ECO:0000313" key="8">
    <source>
        <dbReference type="EMBL" id="AYA35596.1"/>
    </source>
</evidence>
<feature type="domain" description="RagB/SusD" evidence="7">
    <location>
        <begin position="342"/>
        <end position="419"/>
    </location>
</feature>
<evidence type="ECO:0000256" key="3">
    <source>
        <dbReference type="ARBA" id="ARBA00022729"/>
    </source>
</evidence>
<dbReference type="Proteomes" id="UP000262802">
    <property type="component" value="Chromosome"/>
</dbReference>